<evidence type="ECO:0000256" key="2">
    <source>
        <dbReference type="ARBA" id="ARBA00022475"/>
    </source>
</evidence>
<keyword evidence="6" id="KW-0813">Transport</keyword>
<evidence type="ECO:0000256" key="7">
    <source>
        <dbReference type="SAM" id="Coils"/>
    </source>
</evidence>
<keyword evidence="12" id="KW-1185">Reference proteome</keyword>
<dbReference type="Pfam" id="PF01618">
    <property type="entry name" value="MotA_ExbB"/>
    <property type="match status" value="1"/>
</dbReference>
<evidence type="ECO:0000256" key="3">
    <source>
        <dbReference type="ARBA" id="ARBA00022692"/>
    </source>
</evidence>
<dbReference type="InterPro" id="IPR002898">
    <property type="entry name" value="MotA_ExbB_proton_chnl"/>
</dbReference>
<dbReference type="AlphaFoldDB" id="A0A178K7L4"/>
<comment type="similarity">
    <text evidence="6">Belongs to the exbB/tolQ family.</text>
</comment>
<feature type="domain" description="MotA/TolQ/ExbB proton channel" evidence="10">
    <location>
        <begin position="321"/>
        <end position="428"/>
    </location>
</feature>
<keyword evidence="3 8" id="KW-0812">Transmembrane</keyword>
<evidence type="ECO:0000313" key="12">
    <source>
        <dbReference type="Proteomes" id="UP000078503"/>
    </source>
</evidence>
<gene>
    <name evidence="11" type="ORF">A3K86_14935</name>
</gene>
<dbReference type="GO" id="GO:0005886">
    <property type="term" value="C:plasma membrane"/>
    <property type="evidence" value="ECO:0007669"/>
    <property type="project" value="UniProtKB-SubCell"/>
</dbReference>
<comment type="subcellular location">
    <subcellularLocation>
        <location evidence="1">Cell membrane</location>
        <topology evidence="1">Multi-pass membrane protein</topology>
    </subcellularLocation>
    <subcellularLocation>
        <location evidence="6">Membrane</location>
        <topology evidence="6">Multi-pass membrane protein</topology>
    </subcellularLocation>
</comment>
<sequence length="446" mass="48276">MKLKALVTVLCLFSVPFCASATTELLKDTRQEQKVQVAHNKDREAGFKQTERSIRAQRDALIAQRNQLQKETEQLSDTFSDNENKLAILEEQLRLETGSLGELFGVVRQTAKDVKAELDTSVTAVDRHQNNAVIDAIVDAKVLPSLPQLTGLWLAMQEQIQASGELANVDVAYINGEGHKSQLNAYRLGSIGMVADQGYIEWDGAKETAKPYLKQPANGPVAANFAQNSSQQNAVQSIVVDPSRGVMLSQLANAPEMKDRLAHGGVVGKIILGLLAIGAIIAVFRGVKLMAIRQQIRSQLKNPQQPGDNPLGRVLAVYDKEQNRSVEALELRLLETIVDEQQQLEKGLSMLKLLAALAPMLGLLGTVTGMIETFQVITQFGNGDPKVMAGGISMALVTTVLGLISAMPLLLAHNILGTQAENIRNILEKQGISLVAEQAEKVGKAA</sequence>
<accession>A0A178K7L4</accession>
<feature type="chain" id="PRO_5008090090" evidence="9">
    <location>
        <begin position="22"/>
        <end position="446"/>
    </location>
</feature>
<keyword evidence="11" id="KW-0282">Flagellum</keyword>
<keyword evidence="9" id="KW-0732">Signal</keyword>
<dbReference type="RefSeq" id="WP_068332715.1">
    <property type="nucleotide sequence ID" value="NZ_LVHF01000029.1"/>
</dbReference>
<evidence type="ECO:0000256" key="8">
    <source>
        <dbReference type="SAM" id="Phobius"/>
    </source>
</evidence>
<dbReference type="PANTHER" id="PTHR30625">
    <property type="entry name" value="PROTEIN TOLQ"/>
    <property type="match status" value="1"/>
</dbReference>
<reference evidence="11 12" key="1">
    <citation type="submission" date="2016-03" db="EMBL/GenBank/DDBJ databases">
        <title>Photobacterium proteolyticum sp. nov. a protease producing bacterium isolated from ocean sediments of Laizhou Bay.</title>
        <authorList>
            <person name="Li Y."/>
        </authorList>
    </citation>
    <scope>NUCLEOTIDE SEQUENCE [LARGE SCALE GENOMIC DNA]</scope>
    <source>
        <strain evidence="11 12">R-40508</strain>
    </source>
</reference>
<feature type="signal peptide" evidence="9">
    <location>
        <begin position="1"/>
        <end position="21"/>
    </location>
</feature>
<feature type="transmembrane region" description="Helical" evidence="8">
    <location>
        <begin position="353"/>
        <end position="371"/>
    </location>
</feature>
<keyword evidence="7" id="KW-0175">Coiled coil</keyword>
<dbReference type="Proteomes" id="UP000078503">
    <property type="component" value="Unassembled WGS sequence"/>
</dbReference>
<evidence type="ECO:0000256" key="4">
    <source>
        <dbReference type="ARBA" id="ARBA00022989"/>
    </source>
</evidence>
<keyword evidence="11" id="KW-0969">Cilium</keyword>
<dbReference type="InterPro" id="IPR050790">
    <property type="entry name" value="ExbB/TolQ_transport"/>
</dbReference>
<organism evidence="11 12">
    <name type="scientific">Photobacterium jeanii</name>
    <dbReference type="NCBI Taxonomy" id="858640"/>
    <lineage>
        <taxon>Bacteria</taxon>
        <taxon>Pseudomonadati</taxon>
        <taxon>Pseudomonadota</taxon>
        <taxon>Gammaproteobacteria</taxon>
        <taxon>Vibrionales</taxon>
        <taxon>Vibrionaceae</taxon>
        <taxon>Photobacterium</taxon>
    </lineage>
</organism>
<keyword evidence="11" id="KW-0966">Cell projection</keyword>
<feature type="transmembrane region" description="Helical" evidence="8">
    <location>
        <begin position="391"/>
        <end position="412"/>
    </location>
</feature>
<keyword evidence="2" id="KW-1003">Cell membrane</keyword>
<evidence type="ECO:0000259" key="10">
    <source>
        <dbReference type="Pfam" id="PF01618"/>
    </source>
</evidence>
<dbReference type="EMBL" id="LVHF01000029">
    <property type="protein sequence ID" value="OAN12965.1"/>
    <property type="molecule type" value="Genomic_DNA"/>
</dbReference>
<feature type="coiled-coil region" evidence="7">
    <location>
        <begin position="51"/>
        <end position="92"/>
    </location>
</feature>
<dbReference type="PIRSF" id="PIRSF037714">
    <property type="entry name" value="TolR"/>
    <property type="match status" value="1"/>
</dbReference>
<comment type="caution">
    <text evidence="11">The sequence shown here is derived from an EMBL/GenBank/DDBJ whole genome shotgun (WGS) entry which is preliminary data.</text>
</comment>
<evidence type="ECO:0000313" key="11">
    <source>
        <dbReference type="EMBL" id="OAN12965.1"/>
    </source>
</evidence>
<dbReference type="PANTHER" id="PTHR30625:SF11">
    <property type="entry name" value="MOTA_TOLQ_EXBB PROTON CHANNEL DOMAIN-CONTAINING PROTEIN"/>
    <property type="match status" value="1"/>
</dbReference>
<evidence type="ECO:0000256" key="9">
    <source>
        <dbReference type="SAM" id="SignalP"/>
    </source>
</evidence>
<dbReference type="STRING" id="858640.A3K86_14935"/>
<evidence type="ECO:0000256" key="6">
    <source>
        <dbReference type="RuleBase" id="RU004057"/>
    </source>
</evidence>
<name>A0A178K7L4_9GAMM</name>
<dbReference type="GO" id="GO:0017038">
    <property type="term" value="P:protein import"/>
    <property type="evidence" value="ECO:0007669"/>
    <property type="project" value="TreeGrafter"/>
</dbReference>
<evidence type="ECO:0000256" key="5">
    <source>
        <dbReference type="ARBA" id="ARBA00023136"/>
    </source>
</evidence>
<evidence type="ECO:0000256" key="1">
    <source>
        <dbReference type="ARBA" id="ARBA00004651"/>
    </source>
</evidence>
<dbReference type="InterPro" id="IPR017270">
    <property type="entry name" value="MotA/TolQ/ExbB-rel"/>
</dbReference>
<feature type="transmembrane region" description="Helical" evidence="8">
    <location>
        <begin position="266"/>
        <end position="287"/>
    </location>
</feature>
<keyword evidence="6" id="KW-0653">Protein transport</keyword>
<proteinExistence type="inferred from homology"/>
<keyword evidence="5 8" id="KW-0472">Membrane</keyword>
<dbReference type="OrthoDB" id="4045at2"/>
<keyword evidence="4 8" id="KW-1133">Transmembrane helix</keyword>
<protein>
    <submittedName>
        <fullName evidence="11">Flagellar motor protein MotA</fullName>
    </submittedName>
</protein>